<dbReference type="Pfam" id="PF02958">
    <property type="entry name" value="EcKL"/>
    <property type="match status" value="1"/>
</dbReference>
<dbReference type="InterPro" id="IPR015897">
    <property type="entry name" value="CHK_kinase-like"/>
</dbReference>
<accession>A0AAV2NSN0</accession>
<dbReference type="Gene3D" id="3.90.1200.10">
    <property type="match status" value="1"/>
</dbReference>
<sequence length="397" mass="46538">MSSDKNFQRWIEKVMSEIIENLGSNMDGARYELSKSTKLITSDQYYVRVQFTSKAKGQSEELSMVLKRALQEKIAREIMCLDSQFHNEILFYSMYARPDENFARCLYTGERPPDLTIALENVNKRGYYPCPYEYDVPLEYILTAMREIGRFHGKGYVMKEQQRERFFNIVKRLRETRYDSTMERFKFLINFVATRAIEYLRDQDHDAIFCDKMEAVLSNAYDTIMMKTVEPVEPLSTLCHGDFTVSNTLFKTEDNGQLRMMLIDFAHMRYSPPVVDLSTFLCLCCSNEIRKDKFFEIMRAYHDALKKYLLDAGIQDIEKYSYDALLDNYKTSGMFGFIIASFYLASIIENMCTNEVRTMVKIEDHAKICKRGGDKISKILADMLLQMKDFGCLERFL</sequence>
<dbReference type="PANTHER" id="PTHR11012:SF8">
    <property type="entry name" value="JUVENILE HORMONE-INDUCIBLE PROTEIN 26"/>
    <property type="match status" value="1"/>
</dbReference>
<organism evidence="2 3">
    <name type="scientific">Lasius platythorax</name>
    <dbReference type="NCBI Taxonomy" id="488582"/>
    <lineage>
        <taxon>Eukaryota</taxon>
        <taxon>Metazoa</taxon>
        <taxon>Ecdysozoa</taxon>
        <taxon>Arthropoda</taxon>
        <taxon>Hexapoda</taxon>
        <taxon>Insecta</taxon>
        <taxon>Pterygota</taxon>
        <taxon>Neoptera</taxon>
        <taxon>Endopterygota</taxon>
        <taxon>Hymenoptera</taxon>
        <taxon>Apocrita</taxon>
        <taxon>Aculeata</taxon>
        <taxon>Formicoidea</taxon>
        <taxon>Formicidae</taxon>
        <taxon>Formicinae</taxon>
        <taxon>Lasius</taxon>
        <taxon>Lasius</taxon>
    </lineage>
</organism>
<protein>
    <recommendedName>
        <fullName evidence="1">CHK kinase-like domain-containing protein</fullName>
    </recommendedName>
</protein>
<dbReference type="EMBL" id="OZ034827">
    <property type="protein sequence ID" value="CAL1683465.1"/>
    <property type="molecule type" value="Genomic_DNA"/>
</dbReference>
<dbReference type="AlphaFoldDB" id="A0AAV2NSN0"/>
<gene>
    <name evidence="2" type="ORF">LPLAT_LOCUS9178</name>
</gene>
<dbReference type="SMART" id="SM00587">
    <property type="entry name" value="CHK"/>
    <property type="match status" value="1"/>
</dbReference>
<evidence type="ECO:0000259" key="1">
    <source>
        <dbReference type="SMART" id="SM00587"/>
    </source>
</evidence>
<dbReference type="InterPro" id="IPR011009">
    <property type="entry name" value="Kinase-like_dom_sf"/>
</dbReference>
<dbReference type="SUPFAM" id="SSF56112">
    <property type="entry name" value="Protein kinase-like (PK-like)"/>
    <property type="match status" value="1"/>
</dbReference>
<keyword evidence="3" id="KW-1185">Reference proteome</keyword>
<name>A0AAV2NSN0_9HYME</name>
<reference evidence="2" key="1">
    <citation type="submission" date="2024-04" db="EMBL/GenBank/DDBJ databases">
        <authorList>
            <consortium name="Molecular Ecology Group"/>
        </authorList>
    </citation>
    <scope>NUCLEOTIDE SEQUENCE</scope>
</reference>
<feature type="domain" description="CHK kinase-like" evidence="1">
    <location>
        <begin position="117"/>
        <end position="311"/>
    </location>
</feature>
<evidence type="ECO:0000313" key="2">
    <source>
        <dbReference type="EMBL" id="CAL1683465.1"/>
    </source>
</evidence>
<dbReference type="Proteomes" id="UP001497644">
    <property type="component" value="Chromosome 4"/>
</dbReference>
<dbReference type="InterPro" id="IPR004119">
    <property type="entry name" value="EcKL"/>
</dbReference>
<dbReference type="PANTHER" id="PTHR11012">
    <property type="entry name" value="PROTEIN KINASE-LIKE DOMAIN-CONTAINING"/>
    <property type="match status" value="1"/>
</dbReference>
<proteinExistence type="predicted"/>
<evidence type="ECO:0000313" key="3">
    <source>
        <dbReference type="Proteomes" id="UP001497644"/>
    </source>
</evidence>